<keyword evidence="2" id="KW-1185">Reference proteome</keyword>
<dbReference type="EMBL" id="QJKJ01003494">
    <property type="protein sequence ID" value="RDX98204.1"/>
    <property type="molecule type" value="Genomic_DNA"/>
</dbReference>
<protein>
    <submittedName>
        <fullName evidence="1">Uncharacterized protein</fullName>
    </submittedName>
</protein>
<evidence type="ECO:0000313" key="1">
    <source>
        <dbReference type="EMBL" id="RDX98204.1"/>
    </source>
</evidence>
<evidence type="ECO:0000313" key="2">
    <source>
        <dbReference type="Proteomes" id="UP000257109"/>
    </source>
</evidence>
<sequence>MMKAISFQSCNDLSGGSGYAKRITFEEITLIQVHNPIIMTKTTLHFEFGIIRMEQSTCVR</sequence>
<name>A0A371H5W6_MUCPR</name>
<dbReference type="Proteomes" id="UP000257109">
    <property type="component" value="Unassembled WGS sequence"/>
</dbReference>
<reference evidence="1" key="1">
    <citation type="submission" date="2018-05" db="EMBL/GenBank/DDBJ databases">
        <title>Draft genome of Mucuna pruriens seed.</title>
        <authorList>
            <person name="Nnadi N.E."/>
            <person name="Vos R."/>
            <person name="Hasami M.H."/>
            <person name="Devisetty U.K."/>
            <person name="Aguiy J.C."/>
        </authorList>
    </citation>
    <scope>NUCLEOTIDE SEQUENCE [LARGE SCALE GENOMIC DNA]</scope>
    <source>
        <strain evidence="1">JCA_2017</strain>
    </source>
</reference>
<dbReference type="OrthoDB" id="187139at2759"/>
<gene>
    <name evidence="1" type="ORF">CR513_18913</name>
</gene>
<accession>A0A371H5W6</accession>
<proteinExistence type="predicted"/>
<comment type="caution">
    <text evidence="1">The sequence shown here is derived from an EMBL/GenBank/DDBJ whole genome shotgun (WGS) entry which is preliminary data.</text>
</comment>
<dbReference type="AlphaFoldDB" id="A0A371H5W6"/>
<feature type="non-terminal residue" evidence="1">
    <location>
        <position position="1"/>
    </location>
</feature>
<organism evidence="1 2">
    <name type="scientific">Mucuna pruriens</name>
    <name type="common">Velvet bean</name>
    <name type="synonym">Dolichos pruriens</name>
    <dbReference type="NCBI Taxonomy" id="157652"/>
    <lineage>
        <taxon>Eukaryota</taxon>
        <taxon>Viridiplantae</taxon>
        <taxon>Streptophyta</taxon>
        <taxon>Embryophyta</taxon>
        <taxon>Tracheophyta</taxon>
        <taxon>Spermatophyta</taxon>
        <taxon>Magnoliopsida</taxon>
        <taxon>eudicotyledons</taxon>
        <taxon>Gunneridae</taxon>
        <taxon>Pentapetalae</taxon>
        <taxon>rosids</taxon>
        <taxon>fabids</taxon>
        <taxon>Fabales</taxon>
        <taxon>Fabaceae</taxon>
        <taxon>Papilionoideae</taxon>
        <taxon>50 kb inversion clade</taxon>
        <taxon>NPAAA clade</taxon>
        <taxon>indigoferoid/millettioid clade</taxon>
        <taxon>Phaseoleae</taxon>
        <taxon>Mucuna</taxon>
    </lineage>
</organism>